<dbReference type="AlphaFoldDB" id="A0A3L8PRK7"/>
<keyword evidence="4" id="KW-1185">Reference proteome</keyword>
<dbReference type="Pfam" id="PF13812">
    <property type="entry name" value="PPR_3"/>
    <property type="match status" value="2"/>
</dbReference>
<comment type="caution">
    <text evidence="3">The sequence shown here is derived from an EMBL/GenBank/DDBJ whole genome shotgun (WGS) entry which is preliminary data.</text>
</comment>
<feature type="domain" description="PROP1-like PPR" evidence="2">
    <location>
        <begin position="404"/>
        <end position="518"/>
    </location>
</feature>
<dbReference type="PANTHER" id="PTHR47447:SF17">
    <property type="entry name" value="OS12G0638900 PROTEIN"/>
    <property type="match status" value="1"/>
</dbReference>
<organism evidence="3 4">
    <name type="scientific">Parashewanella curva</name>
    <dbReference type="NCBI Taxonomy" id="2338552"/>
    <lineage>
        <taxon>Bacteria</taxon>
        <taxon>Pseudomonadati</taxon>
        <taxon>Pseudomonadota</taxon>
        <taxon>Gammaproteobacteria</taxon>
        <taxon>Alteromonadales</taxon>
        <taxon>Shewanellaceae</taxon>
        <taxon>Parashewanella</taxon>
    </lineage>
</organism>
<dbReference type="Pfam" id="PF01535">
    <property type="entry name" value="PPR"/>
    <property type="match status" value="1"/>
</dbReference>
<keyword evidence="1" id="KW-0677">Repeat</keyword>
<dbReference type="Gene3D" id="1.25.40.10">
    <property type="entry name" value="Tetratricopeptide repeat domain"/>
    <property type="match status" value="5"/>
</dbReference>
<dbReference type="InterPro" id="IPR002885">
    <property type="entry name" value="PPR_rpt"/>
</dbReference>
<dbReference type="InterPro" id="IPR033443">
    <property type="entry name" value="PROP1-like_PPR_dom"/>
</dbReference>
<evidence type="ECO:0000256" key="1">
    <source>
        <dbReference type="ARBA" id="ARBA00022737"/>
    </source>
</evidence>
<evidence type="ECO:0000313" key="3">
    <source>
        <dbReference type="EMBL" id="RLV58016.1"/>
    </source>
</evidence>
<sequence>MATPRSSHYHLSRDYYFVLNTLNKNPHQASLYLKYRRSTFDNDELLYRAYNYLSSNERDSLYKFFNQLEVPQANLRMQRYNGQLHQGKPNTFFYFTSVNDVIKYWKEGIITIERAGIALNGLIKQCTTLSEFIRIIHDIKSDSLALATKWDIRLVHGLLHKAVDFKNCEASDFNGIFREIIGVKSNYEAKTCTLLLKLCKLNLNFSDAKALVLGDENSDSLMNQWGVKPDVGIYNAFITVCAKTGQFDSAWQLVCGDSPLMSQSSKLKADKLTCTNLLVACAETGHFKEAKTLVQGDKGIDSLMKQWNIKPDVGIYNAFITVCAKTGQFDSAWQLVCGDSPLMSQSSKLKADKLTCTNLLVACAETGHFKEAKALVLGDKDKGIDSLMKQWDIKPDVGIYNAFITVCAKTGEFNRAWQLVCSDAPMMSSDSKLKADQITCTSLLVACAETGHFKEAKALVLGCKGIPSLMAQWGLRPNEAIYSAFITVCAKTGEFDTAWHLVCDNAPMMALGPKLKTNQSTCTRLLFACAETGHFKEAKALVLGDESSDSLMQQWGLKPSVAIYSAFITVCAKTRKFDYAWQLVCGDTSRMPPNSEQAADLITCTNLLVACAETGHFKEAKALVLGDESSDSLMQQWGIKPDIGIYNAFITVCAKTGEFDRAWNLVCGNAPKLSPNSELAADLITCTNLLVVCAETRRFKEAKALVLGDESGDSLMAQWGLKPNVAIYSAFITVCAKTGEFDSAWQLVCGDAPMMTPNSELVANQIICTNLLFACAETGHFNEAKTLVLGEEGRDSLMKQWGIKPNESIYKAFIAVFAKAGEFDSVMDDLEKTMEECGVTVTPLMYSHRIALDKVNFNHKVEMGITKGFYSKNLGLENNCLDLHTNKICNYSAY</sequence>
<dbReference type="OrthoDB" id="582340at2"/>
<evidence type="ECO:0000313" key="4">
    <source>
        <dbReference type="Proteomes" id="UP000281474"/>
    </source>
</evidence>
<dbReference type="RefSeq" id="WP_121840652.1">
    <property type="nucleotide sequence ID" value="NZ_ML014856.1"/>
</dbReference>
<evidence type="ECO:0000259" key="2">
    <source>
        <dbReference type="Pfam" id="PF17177"/>
    </source>
</evidence>
<reference evidence="3 4" key="1">
    <citation type="submission" date="2018-09" db="EMBL/GenBank/DDBJ databases">
        <title>Phylogeny of the Shewanellaceae, and recommendation for two new genera, Pseudoshewanella and Parashewanella.</title>
        <authorList>
            <person name="Wang G."/>
        </authorList>
    </citation>
    <scope>NUCLEOTIDE SEQUENCE [LARGE SCALE GENOMIC DNA]</scope>
    <source>
        <strain evidence="3 4">C51</strain>
    </source>
</reference>
<dbReference type="PANTHER" id="PTHR47447">
    <property type="entry name" value="OS03G0856100 PROTEIN"/>
    <property type="match status" value="1"/>
</dbReference>
<dbReference type="InterPro" id="IPR011990">
    <property type="entry name" value="TPR-like_helical_dom_sf"/>
</dbReference>
<accession>A0A3L8PRK7</accession>
<dbReference type="Proteomes" id="UP000281474">
    <property type="component" value="Unassembled WGS sequence"/>
</dbReference>
<name>A0A3L8PRK7_9GAMM</name>
<dbReference type="EMBL" id="QZEI01000107">
    <property type="protein sequence ID" value="RLV58016.1"/>
    <property type="molecule type" value="Genomic_DNA"/>
</dbReference>
<proteinExistence type="predicted"/>
<protein>
    <recommendedName>
        <fullName evidence="2">PROP1-like PPR domain-containing protein</fullName>
    </recommendedName>
</protein>
<dbReference type="Pfam" id="PF17177">
    <property type="entry name" value="PPR_long"/>
    <property type="match status" value="1"/>
</dbReference>
<gene>
    <name evidence="3" type="ORF">D5018_19465</name>
</gene>